<dbReference type="Proteomes" id="UP001165083">
    <property type="component" value="Unassembled WGS sequence"/>
</dbReference>
<name>A0A9W6TDJ3_9STRA</name>
<evidence type="ECO:0000256" key="1">
    <source>
        <dbReference type="SAM" id="MobiDB-lite"/>
    </source>
</evidence>
<protein>
    <submittedName>
        <fullName evidence="3">Unnamed protein product</fullName>
    </submittedName>
</protein>
<feature type="region of interest" description="Disordered" evidence="1">
    <location>
        <begin position="291"/>
        <end position="334"/>
    </location>
</feature>
<organism evidence="3 4">
    <name type="scientific">Phytophthora lilii</name>
    <dbReference type="NCBI Taxonomy" id="2077276"/>
    <lineage>
        <taxon>Eukaryota</taxon>
        <taxon>Sar</taxon>
        <taxon>Stramenopiles</taxon>
        <taxon>Oomycota</taxon>
        <taxon>Peronosporomycetes</taxon>
        <taxon>Peronosporales</taxon>
        <taxon>Peronosporaceae</taxon>
        <taxon>Phytophthora</taxon>
    </lineage>
</organism>
<dbReference type="InterPro" id="IPR001194">
    <property type="entry name" value="cDENN_dom"/>
</dbReference>
<feature type="region of interest" description="Disordered" evidence="1">
    <location>
        <begin position="84"/>
        <end position="105"/>
    </location>
</feature>
<feature type="compositionally biased region" description="Polar residues" evidence="1">
    <location>
        <begin position="319"/>
        <end position="334"/>
    </location>
</feature>
<feature type="domain" description="UDENN" evidence="2">
    <location>
        <begin position="562"/>
        <end position="966"/>
    </location>
</feature>
<feature type="compositionally biased region" description="Polar residues" evidence="1">
    <location>
        <begin position="297"/>
        <end position="313"/>
    </location>
</feature>
<feature type="region of interest" description="Disordered" evidence="1">
    <location>
        <begin position="194"/>
        <end position="234"/>
    </location>
</feature>
<gene>
    <name evidence="3" type="ORF">Plil01_000272200</name>
</gene>
<evidence type="ECO:0000313" key="3">
    <source>
        <dbReference type="EMBL" id="GMF12066.1"/>
    </source>
</evidence>
<dbReference type="InterPro" id="IPR051696">
    <property type="entry name" value="DENN_Domain_GEFs"/>
</dbReference>
<keyword evidence="4" id="KW-1185">Reference proteome</keyword>
<dbReference type="Pfam" id="PF02141">
    <property type="entry name" value="DENN"/>
    <property type="match status" value="1"/>
</dbReference>
<evidence type="ECO:0000313" key="4">
    <source>
        <dbReference type="Proteomes" id="UP001165083"/>
    </source>
</evidence>
<sequence>MADAAPGDVPSVERTWSASNLLQSFSEAAAAVQPLPANLGRLVEDLQTALVSPSKPNLKLCHDDEVRQDGGVLDRAVDAVEIPPIELRSPDGSKLPSPPPTPKAGTLSVLSAAAASLKDKTQQVAQQQKRALSAFQQKGGLVSWLHGEMEADDEQHNQGVTGPDGKAHNDLVPGFSPPASPTISFISFVEGSHRDDLCTPPSPRSPIESPTTNRPIVDKPVGRRRSMPNIGSGSLLDNFLDKVASVTTPPTAQPTSPPAQSRVKLRPAVGTMKSSPSSFDSFVDEQKTISPPYHWGTSPTHHPSRQRAATTDSPIRLTSGGNEKNCSTSHNLSKARSAAPETRFSLDDILSDEWSCTVLWAYVFSTATGRDHQHHQRLSFLIETSFRITPLYRKLAGTDDTSMDKHEDYRSLVSRLKWLHSRFLMHNGAATLATSGVPVASPAASQAKTQLSVAVHVLTDQNVPDNELGFDVKVEKAVSSLLQLAREVEREFRVLGSKSYANFADSILYREFIARSSGPGNISVLLRAAHIPFYQQPNGKENRFSLHSLTLENDEEAAAVFSRAGCLVFMIKTDQGGPIKFTYICSSVNGKISSQCVEEQAWLLQTIEPFLNPSASAHPAASKPIAFNFTAGSGDNLLYGAVMWVPAHQNNEMGDQAPSGLCIVSRFPLINSLRCFLGSLWKNTGETAGVNEAAMLSTAPTDVENASVDMGQYFLSRKREVSMNQLGNEFLPTIDFQLGDLFDCLSLTNVLRLFAFALLEKKIVMVASSYTILFSVSEALRTLLHPLVWSHVYVPILPLMLKDCLQCPTPFIFGLHDSYVRRSDVPRPSNDLVIVNLDRDSLTGGGDIFLPPVRHSMLREELYRLCKPHLVSRDSVGNFDAGIATSGEFPSFAIRRLFHKHLREILSLLEPCINRFQLNGQSVSVVDNTNASQWPVDTARFCSAMLHTQAVSTYLASPRSNDKTTTERVFM</sequence>
<accession>A0A9W6TDJ3</accession>
<dbReference type="GO" id="GO:0032483">
    <property type="term" value="P:regulation of Rab protein signal transduction"/>
    <property type="evidence" value="ECO:0007669"/>
    <property type="project" value="TreeGrafter"/>
</dbReference>
<dbReference type="PANTHER" id="PTHR12296">
    <property type="entry name" value="DENN DOMAIN-CONTAINING PROTEIN 4"/>
    <property type="match status" value="1"/>
</dbReference>
<evidence type="ECO:0000259" key="2">
    <source>
        <dbReference type="PROSITE" id="PS50211"/>
    </source>
</evidence>
<dbReference type="GO" id="GO:0031410">
    <property type="term" value="C:cytoplasmic vesicle"/>
    <property type="evidence" value="ECO:0007669"/>
    <property type="project" value="TreeGrafter"/>
</dbReference>
<dbReference type="PANTHER" id="PTHR12296:SF21">
    <property type="entry name" value="DENN DOMAIN-CONTAINING PROTEIN 3"/>
    <property type="match status" value="1"/>
</dbReference>
<dbReference type="SMART" id="SM00799">
    <property type="entry name" value="DENN"/>
    <property type="match status" value="1"/>
</dbReference>
<comment type="caution">
    <text evidence="3">The sequence shown here is derived from an EMBL/GenBank/DDBJ whole genome shotgun (WGS) entry which is preliminary data.</text>
</comment>
<dbReference type="PROSITE" id="PS50211">
    <property type="entry name" value="DENN"/>
    <property type="match status" value="1"/>
</dbReference>
<dbReference type="EMBL" id="BSXW01000102">
    <property type="protein sequence ID" value="GMF12066.1"/>
    <property type="molecule type" value="Genomic_DNA"/>
</dbReference>
<dbReference type="InterPro" id="IPR037516">
    <property type="entry name" value="Tripartite_DENN"/>
</dbReference>
<dbReference type="Gene3D" id="3.40.50.11500">
    <property type="match status" value="1"/>
</dbReference>
<proteinExistence type="predicted"/>
<dbReference type="AlphaFoldDB" id="A0A9W6TDJ3"/>
<dbReference type="OrthoDB" id="10266080at2759"/>
<reference evidence="3" key="1">
    <citation type="submission" date="2023-04" db="EMBL/GenBank/DDBJ databases">
        <title>Phytophthora lilii NBRC 32176.</title>
        <authorList>
            <person name="Ichikawa N."/>
            <person name="Sato H."/>
            <person name="Tonouchi N."/>
        </authorList>
    </citation>
    <scope>NUCLEOTIDE SEQUENCE</scope>
    <source>
        <strain evidence="3">NBRC 32176</strain>
    </source>
</reference>
<dbReference type="InterPro" id="IPR043153">
    <property type="entry name" value="DENN_C"/>
</dbReference>